<dbReference type="PRINTS" id="PR01490">
    <property type="entry name" value="RTXTOXIND"/>
</dbReference>
<gene>
    <name evidence="3" type="ORF">ADICEAN_03742</name>
</gene>
<reference evidence="3 4" key="1">
    <citation type="journal article" date="2013" name="Genome Announc.">
        <title>Draft Genome Sequence of Cesiribacter andamanensis Strain AMV16T, Isolated from a Soil Sample from a Mud Volcano in the Andaman Islands, India.</title>
        <authorList>
            <person name="Shivaji S."/>
            <person name="Ara S."/>
            <person name="Begum Z."/>
            <person name="Srinivas T.N."/>
            <person name="Singh A."/>
            <person name="Kumar Pinnaka A."/>
        </authorList>
    </citation>
    <scope>NUCLEOTIDE SEQUENCE [LARGE SCALE GENOMIC DNA]</scope>
    <source>
        <strain evidence="3 4">AMV16</strain>
    </source>
</reference>
<dbReference type="RefSeq" id="WP_009197121.1">
    <property type="nucleotide sequence ID" value="NZ_AODQ01000142.1"/>
</dbReference>
<accession>M7MXG8</accession>
<dbReference type="InterPro" id="IPR050739">
    <property type="entry name" value="MFP"/>
</dbReference>
<dbReference type="PANTHER" id="PTHR30386">
    <property type="entry name" value="MEMBRANE FUSION SUBUNIT OF EMRAB-TOLC MULTIDRUG EFFLUX PUMP"/>
    <property type="match status" value="1"/>
</dbReference>
<dbReference type="STRING" id="1279009.ADICEAN_03742"/>
<evidence type="ECO:0000256" key="2">
    <source>
        <dbReference type="SAM" id="Phobius"/>
    </source>
</evidence>
<dbReference type="eggNOG" id="COG0845">
    <property type="taxonomic scope" value="Bacteria"/>
</dbReference>
<dbReference type="AlphaFoldDB" id="M7MXG8"/>
<dbReference type="Proteomes" id="UP000011910">
    <property type="component" value="Unassembled WGS sequence"/>
</dbReference>
<dbReference type="Gene3D" id="1.10.287.470">
    <property type="entry name" value="Helix hairpin bin"/>
    <property type="match status" value="1"/>
</dbReference>
<protein>
    <submittedName>
        <fullName evidence="3">Multidrug resistance protein MdtN</fullName>
    </submittedName>
</protein>
<keyword evidence="1" id="KW-0175">Coiled coil</keyword>
<proteinExistence type="predicted"/>
<keyword evidence="4" id="KW-1185">Reference proteome</keyword>
<sequence>MLNISNQDNELNITQEQYSSLRRLKRQEGRSMAPRLLTFMLIAFLAVLFLPWTQNVQGDGVVTTPLPSQRPQAVPAVIDGRIAQWFVREGEQVQQGDTLLLLSEIKEEYLDPQLVERTQDQFQAKRSSVGAYEQKVAQLENQIRALEETRVLKLQQVRNYIQQARLKVQSDSMEVVAARTNLEIADQQYARMEQLFEQGLKSRKDLEDRRLKQQEAQAKIIKAETDLLSSQNKLLAEMAELASQQAQYEEKIAKARSDQAEARSGGLTATADAAKLQNQVANYTLRQGMYYVTAPQAGYITKTIKAGLGETVKSGDQLLTIMPSDFDLAAELYIEPLDLPLLKTGQPVRLIFDGWPSIVFSGWPNAQYGTFGGRIIAIDNVTSENGRYRILVGPDPQLYDWPDALRIGSGARGMALLGDVPLGYELWRRINGFPPNFYQRKGSLTADQAANEPKK</sequence>
<dbReference type="PATRIC" id="fig|1279009.4.peg.3787"/>
<organism evidence="3 4">
    <name type="scientific">Cesiribacter andamanensis AMV16</name>
    <dbReference type="NCBI Taxonomy" id="1279009"/>
    <lineage>
        <taxon>Bacteria</taxon>
        <taxon>Pseudomonadati</taxon>
        <taxon>Bacteroidota</taxon>
        <taxon>Cytophagia</taxon>
        <taxon>Cytophagales</taxon>
        <taxon>Cesiribacteraceae</taxon>
        <taxon>Cesiribacter</taxon>
    </lineage>
</organism>
<evidence type="ECO:0000313" key="3">
    <source>
        <dbReference type="EMBL" id="EMR01138.1"/>
    </source>
</evidence>
<keyword evidence="2" id="KW-0812">Transmembrane</keyword>
<evidence type="ECO:0000313" key="4">
    <source>
        <dbReference type="Proteomes" id="UP000011910"/>
    </source>
</evidence>
<keyword evidence="2" id="KW-0472">Membrane</keyword>
<dbReference type="EMBL" id="AODQ01000142">
    <property type="protein sequence ID" value="EMR01138.1"/>
    <property type="molecule type" value="Genomic_DNA"/>
</dbReference>
<dbReference type="SUPFAM" id="SSF51230">
    <property type="entry name" value="Single hybrid motif"/>
    <property type="match status" value="1"/>
</dbReference>
<dbReference type="InterPro" id="IPR011053">
    <property type="entry name" value="Single_hybrid_motif"/>
</dbReference>
<feature type="coiled-coil region" evidence="1">
    <location>
        <begin position="122"/>
        <end position="258"/>
    </location>
</feature>
<dbReference type="GO" id="GO:0015562">
    <property type="term" value="F:efflux transmembrane transporter activity"/>
    <property type="evidence" value="ECO:0007669"/>
    <property type="project" value="InterPro"/>
</dbReference>
<keyword evidence="2" id="KW-1133">Transmembrane helix</keyword>
<dbReference type="Gene3D" id="2.40.50.100">
    <property type="match status" value="1"/>
</dbReference>
<evidence type="ECO:0000256" key="1">
    <source>
        <dbReference type="SAM" id="Coils"/>
    </source>
</evidence>
<feature type="transmembrane region" description="Helical" evidence="2">
    <location>
        <begin position="32"/>
        <end position="52"/>
    </location>
</feature>
<comment type="caution">
    <text evidence="3">The sequence shown here is derived from an EMBL/GenBank/DDBJ whole genome shotgun (WGS) entry which is preliminary data.</text>
</comment>
<name>M7MXG8_9BACT</name>
<dbReference type="OrthoDB" id="9760528at2"/>